<comment type="caution">
    <text evidence="1">The sequence shown here is derived from an EMBL/GenBank/DDBJ whole genome shotgun (WGS) entry which is preliminary data.</text>
</comment>
<evidence type="ECO:0000313" key="1">
    <source>
        <dbReference type="EMBL" id="RAL64321.1"/>
    </source>
</evidence>
<keyword evidence="2" id="KW-1185">Reference proteome</keyword>
<dbReference type="EMBL" id="QKRW01000015">
    <property type="protein sequence ID" value="RAL64321.1"/>
    <property type="molecule type" value="Genomic_DNA"/>
</dbReference>
<evidence type="ECO:0000313" key="2">
    <source>
        <dbReference type="Proteomes" id="UP000249056"/>
    </source>
</evidence>
<accession>A0A395IVY9</accession>
<sequence length="127" mass="13962">MPATMESGTESGMDLRDFSSVEHGTTPTALYSWRPPSPLIFIYHLFSVPVLRLFSSEYRGLGDEQETREILSIITQGQNVSVERDTMTAQARILSGAKVARQLGMKNGAVDVSGNNLSLPSLEPYKL</sequence>
<protein>
    <submittedName>
        <fullName evidence="1">Uncharacterized protein</fullName>
    </submittedName>
</protein>
<reference evidence="1 2" key="1">
    <citation type="submission" date="2018-06" db="EMBL/GenBank/DDBJ databases">
        <title>Genome Sequence of the Brown Rot Fungal Pathogen Monilinia fructigena.</title>
        <authorList>
            <person name="Landi L."/>
            <person name="De Miccolis Angelini R.M."/>
            <person name="Pollastro S."/>
            <person name="Abate D."/>
            <person name="Faretra F."/>
            <person name="Romanazzi G."/>
        </authorList>
    </citation>
    <scope>NUCLEOTIDE SEQUENCE [LARGE SCALE GENOMIC DNA]</scope>
    <source>
        <strain evidence="1 2">Mfrg269</strain>
    </source>
</reference>
<dbReference type="AlphaFoldDB" id="A0A395IVY9"/>
<organism evidence="1 2">
    <name type="scientific">Monilinia fructigena</name>
    <dbReference type="NCBI Taxonomy" id="38457"/>
    <lineage>
        <taxon>Eukaryota</taxon>
        <taxon>Fungi</taxon>
        <taxon>Dikarya</taxon>
        <taxon>Ascomycota</taxon>
        <taxon>Pezizomycotina</taxon>
        <taxon>Leotiomycetes</taxon>
        <taxon>Helotiales</taxon>
        <taxon>Sclerotiniaceae</taxon>
        <taxon>Monilinia</taxon>
    </lineage>
</organism>
<dbReference type="Proteomes" id="UP000249056">
    <property type="component" value="Unassembled WGS sequence"/>
</dbReference>
<name>A0A395IVY9_9HELO</name>
<gene>
    <name evidence="1" type="ORF">DID88_002212</name>
</gene>
<proteinExistence type="predicted"/>
<dbReference type="OrthoDB" id="10252009at2759"/>